<dbReference type="GO" id="GO:0003755">
    <property type="term" value="F:peptidyl-prolyl cis-trans isomerase activity"/>
    <property type="evidence" value="ECO:0007669"/>
    <property type="project" value="UniProtKB-KW"/>
</dbReference>
<feature type="compositionally biased region" description="Basic and acidic residues" evidence="6">
    <location>
        <begin position="13"/>
        <end position="23"/>
    </location>
</feature>
<keyword evidence="3 5" id="KW-0697">Rotamase</keyword>
<evidence type="ECO:0000259" key="7">
    <source>
        <dbReference type="PROSITE" id="PS50059"/>
    </source>
</evidence>
<dbReference type="PANTHER" id="PTHR10516:SF443">
    <property type="entry name" value="FK506-BINDING PROTEIN 59-RELATED"/>
    <property type="match status" value="1"/>
</dbReference>
<organism evidence="8 9">
    <name type="scientific">Cymbomonas tetramitiformis</name>
    <dbReference type="NCBI Taxonomy" id="36881"/>
    <lineage>
        <taxon>Eukaryota</taxon>
        <taxon>Viridiplantae</taxon>
        <taxon>Chlorophyta</taxon>
        <taxon>Pyramimonadophyceae</taxon>
        <taxon>Pyramimonadales</taxon>
        <taxon>Pyramimonadaceae</taxon>
        <taxon>Cymbomonas</taxon>
    </lineage>
</organism>
<accession>A0AAE0G2D4</accession>
<evidence type="ECO:0000313" key="9">
    <source>
        <dbReference type="Proteomes" id="UP001190700"/>
    </source>
</evidence>
<proteinExistence type="predicted"/>
<dbReference type="EC" id="5.2.1.8" evidence="2 5"/>
<keyword evidence="9" id="KW-1185">Reference proteome</keyword>
<dbReference type="PANTHER" id="PTHR10516">
    <property type="entry name" value="PEPTIDYL-PROLYL CIS-TRANS ISOMERASE"/>
    <property type="match status" value="1"/>
</dbReference>
<evidence type="ECO:0000256" key="3">
    <source>
        <dbReference type="ARBA" id="ARBA00023110"/>
    </source>
</evidence>
<comment type="catalytic activity">
    <reaction evidence="1 5">
        <text>[protein]-peptidylproline (omega=180) = [protein]-peptidylproline (omega=0)</text>
        <dbReference type="Rhea" id="RHEA:16237"/>
        <dbReference type="Rhea" id="RHEA-COMP:10747"/>
        <dbReference type="Rhea" id="RHEA-COMP:10748"/>
        <dbReference type="ChEBI" id="CHEBI:83833"/>
        <dbReference type="ChEBI" id="CHEBI:83834"/>
        <dbReference type="EC" id="5.2.1.8"/>
    </reaction>
</comment>
<dbReference type="Proteomes" id="UP001190700">
    <property type="component" value="Unassembled WGS sequence"/>
</dbReference>
<dbReference type="SUPFAM" id="SSF54534">
    <property type="entry name" value="FKBP-like"/>
    <property type="match status" value="1"/>
</dbReference>
<evidence type="ECO:0000256" key="4">
    <source>
        <dbReference type="ARBA" id="ARBA00023235"/>
    </source>
</evidence>
<reference evidence="8 9" key="1">
    <citation type="journal article" date="2015" name="Genome Biol. Evol.">
        <title>Comparative Genomics of a Bacterivorous Green Alga Reveals Evolutionary Causalities and Consequences of Phago-Mixotrophic Mode of Nutrition.</title>
        <authorList>
            <person name="Burns J.A."/>
            <person name="Paasch A."/>
            <person name="Narechania A."/>
            <person name="Kim E."/>
        </authorList>
    </citation>
    <scope>NUCLEOTIDE SEQUENCE [LARGE SCALE GENOMIC DNA]</scope>
    <source>
        <strain evidence="8 9">PLY_AMNH</strain>
    </source>
</reference>
<dbReference type="PROSITE" id="PS50059">
    <property type="entry name" value="FKBP_PPIASE"/>
    <property type="match status" value="1"/>
</dbReference>
<dbReference type="Pfam" id="PF00254">
    <property type="entry name" value="FKBP_C"/>
    <property type="match status" value="1"/>
</dbReference>
<comment type="caution">
    <text evidence="8">The sequence shown here is derived from an EMBL/GenBank/DDBJ whole genome shotgun (WGS) entry which is preliminary data.</text>
</comment>
<evidence type="ECO:0000313" key="8">
    <source>
        <dbReference type="EMBL" id="KAK3270344.1"/>
    </source>
</evidence>
<dbReference type="InterPro" id="IPR050689">
    <property type="entry name" value="FKBP-type_PPIase"/>
</dbReference>
<evidence type="ECO:0000256" key="5">
    <source>
        <dbReference type="PROSITE-ProRule" id="PRU00277"/>
    </source>
</evidence>
<evidence type="ECO:0000256" key="6">
    <source>
        <dbReference type="SAM" id="MobiDB-lite"/>
    </source>
</evidence>
<dbReference type="Gene3D" id="3.10.50.40">
    <property type="match status" value="1"/>
</dbReference>
<sequence length="134" mass="14377">MDPAYSACPLPKIPEKTGDGEHFPKPGEKLSVHFTCALVTTGETVDSSRGEHVTSQNGITVRKTKHPLELTLGSSENIKGFEIALASMSLGERSSFRIPAELGYGSKGKGTAIPPDAELDFDIELLGINQMYSK</sequence>
<evidence type="ECO:0000256" key="2">
    <source>
        <dbReference type="ARBA" id="ARBA00013194"/>
    </source>
</evidence>
<feature type="region of interest" description="Disordered" evidence="6">
    <location>
        <begin position="1"/>
        <end position="23"/>
    </location>
</feature>
<dbReference type="InterPro" id="IPR001179">
    <property type="entry name" value="PPIase_FKBP_dom"/>
</dbReference>
<gene>
    <name evidence="8" type="ORF">CYMTET_21254</name>
</gene>
<protein>
    <recommendedName>
        <fullName evidence="2 5">peptidylprolyl isomerase</fullName>
        <ecNumber evidence="2 5">5.2.1.8</ecNumber>
    </recommendedName>
</protein>
<feature type="domain" description="PPIase FKBP-type" evidence="7">
    <location>
        <begin position="27"/>
        <end position="129"/>
    </location>
</feature>
<dbReference type="InterPro" id="IPR046357">
    <property type="entry name" value="PPIase_dom_sf"/>
</dbReference>
<dbReference type="GO" id="GO:0005737">
    <property type="term" value="C:cytoplasm"/>
    <property type="evidence" value="ECO:0007669"/>
    <property type="project" value="TreeGrafter"/>
</dbReference>
<dbReference type="AlphaFoldDB" id="A0AAE0G2D4"/>
<evidence type="ECO:0000256" key="1">
    <source>
        <dbReference type="ARBA" id="ARBA00000971"/>
    </source>
</evidence>
<dbReference type="EMBL" id="LGRX02010456">
    <property type="protein sequence ID" value="KAK3270344.1"/>
    <property type="molecule type" value="Genomic_DNA"/>
</dbReference>
<name>A0AAE0G2D4_9CHLO</name>
<keyword evidence="4 5" id="KW-0413">Isomerase</keyword>